<feature type="region of interest" description="Disordered" evidence="1">
    <location>
        <begin position="1"/>
        <end position="30"/>
    </location>
</feature>
<dbReference type="EMBL" id="BSYO01000038">
    <property type="protein sequence ID" value="GMH30404.1"/>
    <property type="molecule type" value="Genomic_DNA"/>
</dbReference>
<sequence>MSCSIKAPAADSHRYASRPAQPKVAHHPTAATSLCNDRGRNSISFGSMERNTIAVLPCIFFNPNQQDGIETKNSKQYIPSERAPAARLNRTANHDLLFVCKKKDQNLTLQLQQHNNKGARHYQHCRNNNISPTSRSQQEIP</sequence>
<keyword evidence="3" id="KW-1185">Reference proteome</keyword>
<accession>A0AAD3Y7Q9</accession>
<gene>
    <name evidence="2" type="ORF">Nepgr_032247</name>
</gene>
<evidence type="ECO:0000313" key="2">
    <source>
        <dbReference type="EMBL" id="GMH30404.1"/>
    </source>
</evidence>
<dbReference type="AlphaFoldDB" id="A0AAD3Y7Q9"/>
<evidence type="ECO:0000313" key="3">
    <source>
        <dbReference type="Proteomes" id="UP001279734"/>
    </source>
</evidence>
<comment type="caution">
    <text evidence="2">The sequence shown here is derived from an EMBL/GenBank/DDBJ whole genome shotgun (WGS) entry which is preliminary data.</text>
</comment>
<organism evidence="2 3">
    <name type="scientific">Nepenthes gracilis</name>
    <name type="common">Slender pitcher plant</name>
    <dbReference type="NCBI Taxonomy" id="150966"/>
    <lineage>
        <taxon>Eukaryota</taxon>
        <taxon>Viridiplantae</taxon>
        <taxon>Streptophyta</taxon>
        <taxon>Embryophyta</taxon>
        <taxon>Tracheophyta</taxon>
        <taxon>Spermatophyta</taxon>
        <taxon>Magnoliopsida</taxon>
        <taxon>eudicotyledons</taxon>
        <taxon>Gunneridae</taxon>
        <taxon>Pentapetalae</taxon>
        <taxon>Caryophyllales</taxon>
        <taxon>Nepenthaceae</taxon>
        <taxon>Nepenthes</taxon>
    </lineage>
</organism>
<name>A0AAD3Y7Q9_NEPGR</name>
<dbReference type="Proteomes" id="UP001279734">
    <property type="component" value="Unassembled WGS sequence"/>
</dbReference>
<proteinExistence type="predicted"/>
<feature type="region of interest" description="Disordered" evidence="1">
    <location>
        <begin position="118"/>
        <end position="141"/>
    </location>
</feature>
<evidence type="ECO:0000256" key="1">
    <source>
        <dbReference type="SAM" id="MobiDB-lite"/>
    </source>
</evidence>
<reference evidence="2" key="1">
    <citation type="submission" date="2023-05" db="EMBL/GenBank/DDBJ databases">
        <title>Nepenthes gracilis genome sequencing.</title>
        <authorList>
            <person name="Fukushima K."/>
        </authorList>
    </citation>
    <scope>NUCLEOTIDE SEQUENCE</scope>
    <source>
        <strain evidence="2">SING2019-196</strain>
    </source>
</reference>
<protein>
    <submittedName>
        <fullName evidence="2">Uncharacterized protein</fullName>
    </submittedName>
</protein>
<feature type="compositionally biased region" description="Polar residues" evidence="1">
    <location>
        <begin position="125"/>
        <end position="141"/>
    </location>
</feature>